<dbReference type="PROSITE" id="PS50943">
    <property type="entry name" value="HTH_CROC1"/>
    <property type="match status" value="2"/>
</dbReference>
<reference evidence="4" key="1">
    <citation type="submission" date="2016-10" db="EMBL/GenBank/DDBJ databases">
        <authorList>
            <person name="Varghese N."/>
            <person name="Submissions S."/>
        </authorList>
    </citation>
    <scope>NUCLEOTIDE SEQUENCE [LARGE SCALE GENOMIC DNA]</scope>
    <source>
        <strain evidence="4">DSM 13327</strain>
    </source>
</reference>
<evidence type="ECO:0000313" key="4">
    <source>
        <dbReference type="Proteomes" id="UP000199520"/>
    </source>
</evidence>
<dbReference type="Pfam" id="PF13443">
    <property type="entry name" value="HTH_26"/>
    <property type="match status" value="1"/>
</dbReference>
<feature type="domain" description="HTH cro/C1-type" evidence="2">
    <location>
        <begin position="12"/>
        <end position="66"/>
    </location>
</feature>
<sequence length="218" mass="24877">MKINPRIFWANVKSLRIENEWSQAQLAIQIGLDSKTYSNKERMAPKVSVDLAQKIAEVLQTTVEDLAAGDEPTEPLFDPEIVSFFNAVRAKRESMGINQKEMAEKLGMKPNNWNNKESGKVAKLSTSLMEQIASVLNCTVDELREEKKPAEDAKNVDRVQVVSSDIEKHREVVTYGNPLCDISHLEEPIQKFISKKENKDIIEKLIKDFVLRRYMGEE</sequence>
<evidence type="ECO:0000313" key="3">
    <source>
        <dbReference type="EMBL" id="SFM24362.1"/>
    </source>
</evidence>
<dbReference type="InterPro" id="IPR001387">
    <property type="entry name" value="Cro/C1-type_HTH"/>
</dbReference>
<dbReference type="Pfam" id="PF01381">
    <property type="entry name" value="HTH_3"/>
    <property type="match status" value="1"/>
</dbReference>
<dbReference type="InterPro" id="IPR010982">
    <property type="entry name" value="Lambda_DNA-bd_dom_sf"/>
</dbReference>
<protein>
    <submittedName>
        <fullName evidence="3">DNA-binding transcriptional regulator, XRE-family HTH domain</fullName>
    </submittedName>
</protein>
<dbReference type="SUPFAM" id="SSF47413">
    <property type="entry name" value="lambda repressor-like DNA-binding domains"/>
    <property type="match status" value="2"/>
</dbReference>
<name>A0A1I4P9A7_9FIRM</name>
<keyword evidence="1 3" id="KW-0238">DNA-binding</keyword>
<feature type="domain" description="HTH cro/C1-type" evidence="2">
    <location>
        <begin position="88"/>
        <end position="143"/>
    </location>
</feature>
<dbReference type="SMART" id="SM00530">
    <property type="entry name" value="HTH_XRE"/>
    <property type="match status" value="2"/>
</dbReference>
<dbReference type="CDD" id="cd00093">
    <property type="entry name" value="HTH_XRE"/>
    <property type="match status" value="2"/>
</dbReference>
<organism evidence="3 4">
    <name type="scientific">Pelosinus propionicus DSM 13327</name>
    <dbReference type="NCBI Taxonomy" id="1123291"/>
    <lineage>
        <taxon>Bacteria</taxon>
        <taxon>Bacillati</taxon>
        <taxon>Bacillota</taxon>
        <taxon>Negativicutes</taxon>
        <taxon>Selenomonadales</taxon>
        <taxon>Sporomusaceae</taxon>
        <taxon>Pelosinus</taxon>
    </lineage>
</organism>
<dbReference type="EMBL" id="FOTS01000060">
    <property type="protein sequence ID" value="SFM24362.1"/>
    <property type="molecule type" value="Genomic_DNA"/>
</dbReference>
<gene>
    <name evidence="3" type="ORF">SAMN04490355_10602</name>
</gene>
<dbReference type="Gene3D" id="1.10.260.40">
    <property type="entry name" value="lambda repressor-like DNA-binding domains"/>
    <property type="match status" value="2"/>
</dbReference>
<dbReference type="Proteomes" id="UP000199520">
    <property type="component" value="Unassembled WGS sequence"/>
</dbReference>
<dbReference type="PANTHER" id="PTHR46558">
    <property type="entry name" value="TRACRIPTIONAL REGULATORY PROTEIN-RELATED-RELATED"/>
    <property type="match status" value="1"/>
</dbReference>
<keyword evidence="4" id="KW-1185">Reference proteome</keyword>
<dbReference type="RefSeq" id="WP_090943033.1">
    <property type="nucleotide sequence ID" value="NZ_FOTS01000060.1"/>
</dbReference>
<evidence type="ECO:0000259" key="2">
    <source>
        <dbReference type="PROSITE" id="PS50943"/>
    </source>
</evidence>
<accession>A0A1I4P9A7</accession>
<evidence type="ECO:0000256" key="1">
    <source>
        <dbReference type="ARBA" id="ARBA00023125"/>
    </source>
</evidence>
<dbReference type="GO" id="GO:0003677">
    <property type="term" value="F:DNA binding"/>
    <property type="evidence" value="ECO:0007669"/>
    <property type="project" value="UniProtKB-KW"/>
</dbReference>
<proteinExistence type="predicted"/>
<dbReference type="AlphaFoldDB" id="A0A1I4P9A7"/>
<dbReference type="OrthoDB" id="9801008at2"/>
<dbReference type="PANTHER" id="PTHR46558:SF4">
    <property type="entry name" value="DNA-BIDING PHAGE PROTEIN"/>
    <property type="match status" value="1"/>
</dbReference>